<comment type="caution">
    <text evidence="2">The sequence shown here is derived from an EMBL/GenBank/DDBJ whole genome shotgun (WGS) entry which is preliminary data.</text>
</comment>
<feature type="transmembrane region" description="Helical" evidence="1">
    <location>
        <begin position="12"/>
        <end position="36"/>
    </location>
</feature>
<dbReference type="Proteomes" id="UP001652395">
    <property type="component" value="Unassembled WGS sequence"/>
</dbReference>
<keyword evidence="1" id="KW-0812">Transmembrane</keyword>
<accession>A0ABT2V2L7</accession>
<dbReference type="EMBL" id="JAOQJF010000037">
    <property type="protein sequence ID" value="MCU6801067.1"/>
    <property type="molecule type" value="Genomic_DNA"/>
</dbReference>
<evidence type="ECO:0000313" key="2">
    <source>
        <dbReference type="EMBL" id="MCU6801067.1"/>
    </source>
</evidence>
<evidence type="ECO:0000313" key="3">
    <source>
        <dbReference type="Proteomes" id="UP001652395"/>
    </source>
</evidence>
<protein>
    <submittedName>
        <fullName evidence="2">Uncharacterized protein</fullName>
    </submittedName>
</protein>
<proteinExistence type="predicted"/>
<name>A0ABT2V2L7_9FIRM</name>
<keyword evidence="1" id="KW-1133">Transmembrane helix</keyword>
<gene>
    <name evidence="2" type="ORF">OCV69_14210</name>
</gene>
<sequence length="53" mass="6156">MRIMEFLKEEDGVGVIEVVLILVGIFTPLIHAIYYVDTVEIVEIEKQYKQECV</sequence>
<dbReference type="RefSeq" id="WP_262563170.1">
    <property type="nucleotide sequence ID" value="NZ_JAOQJF010000037.1"/>
</dbReference>
<organism evidence="2 3">
    <name type="scientific">Alitiscatomonas aceti</name>
    <dbReference type="NCBI Taxonomy" id="2981724"/>
    <lineage>
        <taxon>Bacteria</taxon>
        <taxon>Bacillati</taxon>
        <taxon>Bacillota</taxon>
        <taxon>Clostridia</taxon>
        <taxon>Lachnospirales</taxon>
        <taxon>Lachnospiraceae</taxon>
        <taxon>Alitiscatomonas</taxon>
    </lineage>
</organism>
<keyword evidence="1" id="KW-0472">Membrane</keyword>
<reference evidence="2 3" key="1">
    <citation type="journal article" date="2021" name="ISME Commun">
        <title>Automated analysis of genomic sequences facilitates high-throughput and comprehensive description of bacteria.</title>
        <authorList>
            <person name="Hitch T.C.A."/>
        </authorList>
    </citation>
    <scope>NUCLEOTIDE SEQUENCE [LARGE SCALE GENOMIC DNA]</scope>
    <source>
        <strain evidence="3">f_CCE</strain>
    </source>
</reference>
<keyword evidence="3" id="KW-1185">Reference proteome</keyword>
<evidence type="ECO:0000256" key="1">
    <source>
        <dbReference type="SAM" id="Phobius"/>
    </source>
</evidence>